<dbReference type="EMBL" id="JADMLG010000003">
    <property type="protein sequence ID" value="MBH0776785.1"/>
    <property type="molecule type" value="Genomic_DNA"/>
</dbReference>
<organism evidence="1 2">
    <name type="scientific">Nocardia bovistercoris</name>
    <dbReference type="NCBI Taxonomy" id="2785916"/>
    <lineage>
        <taxon>Bacteria</taxon>
        <taxon>Bacillati</taxon>
        <taxon>Actinomycetota</taxon>
        <taxon>Actinomycetes</taxon>
        <taxon>Mycobacteriales</taxon>
        <taxon>Nocardiaceae</taxon>
        <taxon>Nocardia</taxon>
    </lineage>
</organism>
<accession>A0A931IBG2</accession>
<protein>
    <submittedName>
        <fullName evidence="1">Uncharacterized protein</fullName>
    </submittedName>
</protein>
<comment type="caution">
    <text evidence="1">The sequence shown here is derived from an EMBL/GenBank/DDBJ whole genome shotgun (WGS) entry which is preliminary data.</text>
</comment>
<sequence>MAPTAQQISVALGALRSQATGWADRSTETGKLATEVSDYRYTEREAGLFRGFIDEYDQIIDLLQSRLKEGATAMGEIAGTLNTVAQVYEQEDLAREHEIRNLY</sequence>
<evidence type="ECO:0000313" key="1">
    <source>
        <dbReference type="EMBL" id="MBH0776785.1"/>
    </source>
</evidence>
<dbReference type="Proteomes" id="UP000655751">
    <property type="component" value="Unassembled WGS sequence"/>
</dbReference>
<name>A0A931IBG2_9NOCA</name>
<proteinExistence type="predicted"/>
<gene>
    <name evidence="1" type="ORF">IT779_10865</name>
</gene>
<dbReference type="RefSeq" id="WP_196149096.1">
    <property type="nucleotide sequence ID" value="NZ_JADMLG010000003.1"/>
</dbReference>
<dbReference type="AlphaFoldDB" id="A0A931IBG2"/>
<evidence type="ECO:0000313" key="2">
    <source>
        <dbReference type="Proteomes" id="UP000655751"/>
    </source>
</evidence>
<keyword evidence="2" id="KW-1185">Reference proteome</keyword>
<reference evidence="1" key="1">
    <citation type="submission" date="2020-11" db="EMBL/GenBank/DDBJ databases">
        <title>Nocardia NEAU-351.nov., a novel actinomycete isolated from the cow dung.</title>
        <authorList>
            <person name="Zhang X."/>
        </authorList>
    </citation>
    <scope>NUCLEOTIDE SEQUENCE</scope>
    <source>
        <strain evidence="1">NEAU-351</strain>
    </source>
</reference>